<dbReference type="RefSeq" id="WP_143024295.1">
    <property type="nucleotide sequence ID" value="NZ_FNCO01000002.1"/>
</dbReference>
<proteinExistence type="predicted"/>
<gene>
    <name evidence="1" type="ORF">SAMN05216605_10249</name>
</gene>
<evidence type="ECO:0000313" key="2">
    <source>
        <dbReference type="Proteomes" id="UP000182894"/>
    </source>
</evidence>
<keyword evidence="2" id="KW-1185">Reference proteome</keyword>
<dbReference type="OrthoDB" id="6827098at2"/>
<sequence>MSFKQKRDAYAYPMVGLCGTLALHREVAFNTSSKLEAHHAGLMCSTVDDEVLLGYLSTLYWGHYAGAAGRTTANRALSRVQLALVGSSFVRNEKVCQRPGINHFGRGKAVALIRDAKRLLDDHQYGEAVKLLCALPQLGFAFASKVAAFLAPDTCGVIDSVIAEKHPNFGFKLRGGYVSDVKENVARYQAYCQALCIEAEKQNQLGESAYWKERNGELRAWRAVDIERALYSL</sequence>
<evidence type="ECO:0000313" key="1">
    <source>
        <dbReference type="EMBL" id="SDG42419.1"/>
    </source>
</evidence>
<reference evidence="2" key="1">
    <citation type="submission" date="2016-10" db="EMBL/GenBank/DDBJ databases">
        <authorList>
            <person name="Varghese N."/>
            <person name="Submissions S."/>
        </authorList>
    </citation>
    <scope>NUCLEOTIDE SEQUENCE [LARGE SCALE GENOMIC DNA]</scope>
    <source>
        <strain evidence="2">ATCC 700689</strain>
    </source>
</reference>
<name>A0A1G7U5T2_9PSED</name>
<dbReference type="EMBL" id="FNCO01000002">
    <property type="protein sequence ID" value="SDG42419.1"/>
    <property type="molecule type" value="Genomic_DNA"/>
</dbReference>
<protein>
    <submittedName>
        <fullName evidence="1">Uncharacterized protein</fullName>
    </submittedName>
</protein>
<dbReference type="AlphaFoldDB" id="A0A1G7U5T2"/>
<dbReference type="Proteomes" id="UP000182894">
    <property type="component" value="Unassembled WGS sequence"/>
</dbReference>
<accession>A0A1G7U5T2</accession>
<organism evidence="1 2">
    <name type="scientific">Pseudomonas abietaniphila</name>
    <dbReference type="NCBI Taxonomy" id="89065"/>
    <lineage>
        <taxon>Bacteria</taxon>
        <taxon>Pseudomonadati</taxon>
        <taxon>Pseudomonadota</taxon>
        <taxon>Gammaproteobacteria</taxon>
        <taxon>Pseudomonadales</taxon>
        <taxon>Pseudomonadaceae</taxon>
        <taxon>Pseudomonas</taxon>
    </lineage>
</organism>
<dbReference type="STRING" id="89065.SAMN05216605_10249"/>